<evidence type="ECO:0000313" key="4">
    <source>
        <dbReference type="Proteomes" id="UP001163731"/>
    </source>
</evidence>
<keyword evidence="4" id="KW-1185">Reference proteome</keyword>
<evidence type="ECO:0000256" key="1">
    <source>
        <dbReference type="ARBA" id="ARBA00006484"/>
    </source>
</evidence>
<dbReference type="SUPFAM" id="SSF51735">
    <property type="entry name" value="NAD(P)-binding Rossmann-fold domains"/>
    <property type="match status" value="1"/>
</dbReference>
<dbReference type="PROSITE" id="PS00061">
    <property type="entry name" value="ADH_SHORT"/>
    <property type="match status" value="1"/>
</dbReference>
<dbReference type="Gene3D" id="3.40.50.720">
    <property type="entry name" value="NAD(P)-binding Rossmann-like Domain"/>
    <property type="match status" value="1"/>
</dbReference>
<keyword evidence="2 3" id="KW-0560">Oxidoreductase</keyword>
<dbReference type="PANTHER" id="PTHR24321:SF8">
    <property type="entry name" value="ESTRADIOL 17-BETA-DEHYDROGENASE 8-RELATED"/>
    <property type="match status" value="1"/>
</dbReference>
<dbReference type="Proteomes" id="UP001163731">
    <property type="component" value="Unassembled WGS sequence"/>
</dbReference>
<accession>A0ABT3I447</accession>
<dbReference type="RefSeq" id="WP_264751809.1">
    <property type="nucleotide sequence ID" value="NZ_JAPDHW010000024.1"/>
</dbReference>
<sequence length="253" mass="25930">MKEMQGEVIIVTGGTRGQGEAEVRLLSESGAKVVFGGRDVTDGQRIADELGKDVRFVLQDVGIEADWVNIVAYAESEFGKVTGLVNNAGITITGPITEIDAEEVMAKWRTNQLGQLLGMKHVVPALRRNGGGAIVNIGSEAGVRAAPGSIAYSGSKAAIAAMSRTAAIELAEDGIRVNAVIPGPIDTPMIERAAGAGAAAKMGAIIPLGRVGQPEDVAHAVLFLLSGKAAFITGAELAVDGGRTAAASGNFEQ</sequence>
<dbReference type="PRINTS" id="PR00081">
    <property type="entry name" value="GDHRDH"/>
</dbReference>
<dbReference type="InterPro" id="IPR036291">
    <property type="entry name" value="NAD(P)-bd_dom_sf"/>
</dbReference>
<gene>
    <name evidence="3" type="ORF">OMO38_19265</name>
</gene>
<organism evidence="3 4">
    <name type="scientific">Chryseobacterium kimseyorum</name>
    <dbReference type="NCBI Taxonomy" id="2984028"/>
    <lineage>
        <taxon>Bacteria</taxon>
        <taxon>Pseudomonadati</taxon>
        <taxon>Bacteroidota</taxon>
        <taxon>Flavobacteriia</taxon>
        <taxon>Flavobacteriales</taxon>
        <taxon>Weeksellaceae</taxon>
        <taxon>Chryseobacterium group</taxon>
        <taxon>Chryseobacterium</taxon>
    </lineage>
</organism>
<reference evidence="3" key="1">
    <citation type="submission" date="2022-10" db="EMBL/GenBank/DDBJ databases">
        <title>Chryseobacterium babae sp. nov. isolated from the gut of the beetle Oryctes rhinoceros, and Chryseobacterium kimseyorum sp. nov., isolated from a stick insect rearing cage.</title>
        <authorList>
            <person name="Shelomi M."/>
            <person name="Han C.-J."/>
            <person name="Chen W.-M."/>
            <person name="Chen H.-K."/>
            <person name="Liaw S.-J."/>
            <person name="Muhle E."/>
            <person name="Clermont D."/>
        </authorList>
    </citation>
    <scope>NUCLEOTIDE SEQUENCE</scope>
    <source>
        <strain evidence="3">09-1422</strain>
    </source>
</reference>
<dbReference type="InterPro" id="IPR002347">
    <property type="entry name" value="SDR_fam"/>
</dbReference>
<comment type="similarity">
    <text evidence="1">Belongs to the short-chain dehydrogenases/reductases (SDR) family.</text>
</comment>
<comment type="caution">
    <text evidence="3">The sequence shown here is derived from an EMBL/GenBank/DDBJ whole genome shotgun (WGS) entry which is preliminary data.</text>
</comment>
<dbReference type="Pfam" id="PF13561">
    <property type="entry name" value="adh_short_C2"/>
    <property type="match status" value="1"/>
</dbReference>
<dbReference type="PRINTS" id="PR00080">
    <property type="entry name" value="SDRFAMILY"/>
</dbReference>
<protein>
    <submittedName>
        <fullName evidence="3">Glucose 1-dehydrogenase</fullName>
        <ecNumber evidence="3">1.1.1.47</ecNumber>
    </submittedName>
</protein>
<dbReference type="PANTHER" id="PTHR24321">
    <property type="entry name" value="DEHYDROGENASES, SHORT CHAIN"/>
    <property type="match status" value="1"/>
</dbReference>
<dbReference type="EC" id="1.1.1.47" evidence="3"/>
<name>A0ABT3I447_9FLAO</name>
<dbReference type="NCBIfam" id="NF005559">
    <property type="entry name" value="PRK07231.1"/>
    <property type="match status" value="1"/>
</dbReference>
<dbReference type="EMBL" id="JAPDHW010000024">
    <property type="protein sequence ID" value="MCW3170675.1"/>
    <property type="molecule type" value="Genomic_DNA"/>
</dbReference>
<proteinExistence type="inferred from homology"/>
<dbReference type="GO" id="GO:0047936">
    <property type="term" value="F:glucose 1-dehydrogenase [NAD(P)+] activity"/>
    <property type="evidence" value="ECO:0007669"/>
    <property type="project" value="UniProtKB-EC"/>
</dbReference>
<dbReference type="InterPro" id="IPR020904">
    <property type="entry name" value="Sc_DH/Rdtase_CS"/>
</dbReference>
<evidence type="ECO:0000256" key="2">
    <source>
        <dbReference type="ARBA" id="ARBA00023002"/>
    </source>
</evidence>
<evidence type="ECO:0000313" key="3">
    <source>
        <dbReference type="EMBL" id="MCW3170675.1"/>
    </source>
</evidence>